<organism evidence="9 10">
    <name type="scientific">Globodera rostochiensis</name>
    <name type="common">Golden nematode worm</name>
    <name type="synonym">Heterodera rostochiensis</name>
    <dbReference type="NCBI Taxonomy" id="31243"/>
    <lineage>
        <taxon>Eukaryota</taxon>
        <taxon>Metazoa</taxon>
        <taxon>Ecdysozoa</taxon>
        <taxon>Nematoda</taxon>
        <taxon>Chromadorea</taxon>
        <taxon>Rhabditida</taxon>
        <taxon>Tylenchina</taxon>
        <taxon>Tylenchomorpha</taxon>
        <taxon>Tylenchoidea</taxon>
        <taxon>Heteroderidae</taxon>
        <taxon>Heteroderinae</taxon>
        <taxon>Globodera</taxon>
    </lineage>
</organism>
<proteinExistence type="inferred from homology"/>
<sequence length="489" mass="56532">MFWTALKHEAVTQAQNVTNREHLFIYSSFVYDRRPPRYTNSSGKVQLVILYMAEKSHQTMDGMQCMVAKNVVSLKEMEMNKEHIPSLGVCALELFLLTCTAASLKWDSGLFEHVDHRNMYSLVLPYENKKHRRQLVKVALNPRRPSYEHRGLVLCMSRVLLYEKWQLLVTALEAYRLFKVDLVVTHVQSALLSVFELLKAYEQLGFLKIMPGIRLPHQRGMRWDPNAETEFNGQILLAHECFYEYRESAQFIGLIDWDDLLVPSRHFPTLPAAFAAAFTQNPDTAYFLVNKLEASFVEQRVKYPAEFSLRKLLKDGIRTAEMYNDEKMVVRPKALRGFWMHNSNNLEPNKRAVKMFTNYSIILHLANEERANPDEFHTPFMNKFNINEMDLHASKQLKKLNNLQLPSSQPFYNALLICHSQIFAFYKDVGPGRSGCLSYSLCVLPRLPEAICAVTKSKFDTVLTRSGAVFHARKYSEFGHERCINEGGI</sequence>
<dbReference type="InterPro" id="IPR008166">
    <property type="entry name" value="Glyco_transf_92"/>
</dbReference>
<dbReference type="Proteomes" id="UP000887572">
    <property type="component" value="Unplaced"/>
</dbReference>
<keyword evidence="9" id="KW-1185">Reference proteome</keyword>
<evidence type="ECO:0000256" key="3">
    <source>
        <dbReference type="ARBA" id="ARBA00022676"/>
    </source>
</evidence>
<dbReference type="PANTHER" id="PTHR21645:SF2">
    <property type="entry name" value="GLYCOSYLTRANSFERASE FAMILY 92 PROTEIN F59C6.8"/>
    <property type="match status" value="1"/>
</dbReference>
<evidence type="ECO:0000256" key="5">
    <source>
        <dbReference type="ARBA" id="ARBA00022692"/>
    </source>
</evidence>
<evidence type="ECO:0000256" key="1">
    <source>
        <dbReference type="ARBA" id="ARBA00004167"/>
    </source>
</evidence>
<evidence type="ECO:0000256" key="6">
    <source>
        <dbReference type="ARBA" id="ARBA00022989"/>
    </source>
</evidence>
<evidence type="ECO:0000256" key="8">
    <source>
        <dbReference type="RuleBase" id="RU366017"/>
    </source>
</evidence>
<dbReference type="WBParaSite" id="Gr19_v10_g14176.t1">
    <property type="protein sequence ID" value="Gr19_v10_g14176.t1"/>
    <property type="gene ID" value="Gr19_v10_g14176"/>
</dbReference>
<dbReference type="GO" id="GO:0016757">
    <property type="term" value="F:glycosyltransferase activity"/>
    <property type="evidence" value="ECO:0007669"/>
    <property type="project" value="UniProtKB-UniRule"/>
</dbReference>
<dbReference type="PANTHER" id="PTHR21645">
    <property type="entry name" value="GLYCOSYLTRANSFERASE FAMILY 92 PROTEIN"/>
    <property type="match status" value="1"/>
</dbReference>
<keyword evidence="5" id="KW-0812">Transmembrane</keyword>
<keyword evidence="7" id="KW-0472">Membrane</keyword>
<dbReference type="EC" id="2.4.1.-" evidence="8"/>
<name>A0A914H5G9_GLORO</name>
<keyword evidence="4 8" id="KW-0808">Transferase</keyword>
<comment type="subcellular location">
    <subcellularLocation>
        <location evidence="1">Membrane</location>
        <topology evidence="1">Single-pass membrane protein</topology>
    </subcellularLocation>
</comment>
<evidence type="ECO:0000256" key="2">
    <source>
        <dbReference type="ARBA" id="ARBA00007647"/>
    </source>
</evidence>
<evidence type="ECO:0000313" key="9">
    <source>
        <dbReference type="Proteomes" id="UP000887572"/>
    </source>
</evidence>
<evidence type="ECO:0000256" key="7">
    <source>
        <dbReference type="ARBA" id="ARBA00023136"/>
    </source>
</evidence>
<keyword evidence="3 8" id="KW-0328">Glycosyltransferase</keyword>
<dbReference type="InterPro" id="IPR052012">
    <property type="entry name" value="GTase_92"/>
</dbReference>
<dbReference type="AlphaFoldDB" id="A0A914H5G9"/>
<reference evidence="10" key="1">
    <citation type="submission" date="2022-11" db="UniProtKB">
        <authorList>
            <consortium name="WormBaseParasite"/>
        </authorList>
    </citation>
    <scope>IDENTIFICATION</scope>
</reference>
<accession>A0A914H5G9</accession>
<dbReference type="Pfam" id="PF01697">
    <property type="entry name" value="Glyco_transf_92"/>
    <property type="match status" value="1"/>
</dbReference>
<evidence type="ECO:0000313" key="10">
    <source>
        <dbReference type="WBParaSite" id="Gr19_v10_g14176.t1"/>
    </source>
</evidence>
<evidence type="ECO:0000256" key="4">
    <source>
        <dbReference type="ARBA" id="ARBA00022679"/>
    </source>
</evidence>
<keyword evidence="6" id="KW-1133">Transmembrane helix</keyword>
<dbReference type="GO" id="GO:0016020">
    <property type="term" value="C:membrane"/>
    <property type="evidence" value="ECO:0007669"/>
    <property type="project" value="UniProtKB-SubCell"/>
</dbReference>
<protein>
    <recommendedName>
        <fullName evidence="8">Glycosyltransferase family 92 protein</fullName>
        <ecNumber evidence="8">2.4.1.-</ecNumber>
    </recommendedName>
</protein>
<comment type="similarity">
    <text evidence="2 8">Belongs to the glycosyltransferase 92 family.</text>
</comment>